<dbReference type="EMBL" id="CP053381">
    <property type="protein sequence ID" value="QTP53758.1"/>
    <property type="molecule type" value="Genomic_DNA"/>
</dbReference>
<protein>
    <submittedName>
        <fullName evidence="2">Uncharacterized protein</fullName>
    </submittedName>
</protein>
<organism evidence="2 3">
    <name type="scientific">Billgrantia sulfidoxydans</name>
    <dbReference type="NCBI Taxonomy" id="2733484"/>
    <lineage>
        <taxon>Bacteria</taxon>
        <taxon>Pseudomonadati</taxon>
        <taxon>Pseudomonadota</taxon>
        <taxon>Gammaproteobacteria</taxon>
        <taxon>Oceanospirillales</taxon>
        <taxon>Halomonadaceae</taxon>
        <taxon>Billgrantia</taxon>
    </lineage>
</organism>
<name>A0ABX7W436_9GAMM</name>
<dbReference type="RefSeq" id="WP_209538440.1">
    <property type="nucleotide sequence ID" value="NZ_CP053381.1"/>
</dbReference>
<keyword evidence="1" id="KW-0732">Signal</keyword>
<reference evidence="2 3" key="1">
    <citation type="journal article" date="2021" name="Front. Microbiol.">
        <title>Aerobic Denitrification and Heterotrophic Sulfur Oxidation in the Genus Halomonas Revealed by Six Novel Species Characterizations and Genome-Based Analysis.</title>
        <authorList>
            <person name="Wang L."/>
            <person name="Shao Z."/>
        </authorList>
    </citation>
    <scope>NUCLEOTIDE SEQUENCE [LARGE SCALE GENOMIC DNA]</scope>
    <source>
        <strain evidence="2 3">MCCC 1A11059</strain>
    </source>
</reference>
<proteinExistence type="predicted"/>
<evidence type="ECO:0000313" key="2">
    <source>
        <dbReference type="EMBL" id="QTP53758.1"/>
    </source>
</evidence>
<keyword evidence="3" id="KW-1185">Reference proteome</keyword>
<gene>
    <name evidence="2" type="ORF">HNO51_03125</name>
</gene>
<accession>A0ABX7W436</accession>
<dbReference type="Proteomes" id="UP000671868">
    <property type="component" value="Chromosome"/>
</dbReference>
<feature type="signal peptide" evidence="1">
    <location>
        <begin position="1"/>
        <end position="26"/>
    </location>
</feature>
<sequence>MQLLTRNIAVMVLTYIQLLGPVQADAQEPFQWAEQFVSNFDRYCFSTDADYQSTVSIADEQGLDPIPAHQLPELMPPTPPKQGSGYQLALDEDAEVDMILLTVAGTDACTISSSGIDQGLVVALMRESYSLMEVQRIDFPRRITTVYVPEGTTGDFMEGGEKGFVNTVININPFFEVITITYLPPRSLKELWSQLPTSDE</sequence>
<evidence type="ECO:0000313" key="3">
    <source>
        <dbReference type="Proteomes" id="UP000671868"/>
    </source>
</evidence>
<feature type="chain" id="PRO_5045894831" evidence="1">
    <location>
        <begin position="27"/>
        <end position="200"/>
    </location>
</feature>
<evidence type="ECO:0000256" key="1">
    <source>
        <dbReference type="SAM" id="SignalP"/>
    </source>
</evidence>